<keyword evidence="2" id="KW-1185">Reference proteome</keyword>
<evidence type="ECO:0000313" key="1">
    <source>
        <dbReference type="EMBL" id="CAG2068673.1"/>
    </source>
</evidence>
<gene>
    <name evidence="1" type="ORF">TPAB3V08_LOCUS15616</name>
</gene>
<name>A0ABN7PSV7_TIMPD</name>
<organism evidence="1 2">
    <name type="scientific">Timema podura</name>
    <name type="common">Walking stick</name>
    <dbReference type="NCBI Taxonomy" id="61482"/>
    <lineage>
        <taxon>Eukaryota</taxon>
        <taxon>Metazoa</taxon>
        <taxon>Ecdysozoa</taxon>
        <taxon>Arthropoda</taxon>
        <taxon>Hexapoda</taxon>
        <taxon>Insecta</taxon>
        <taxon>Pterygota</taxon>
        <taxon>Neoptera</taxon>
        <taxon>Polyneoptera</taxon>
        <taxon>Phasmatodea</taxon>
        <taxon>Timematodea</taxon>
        <taxon>Timematoidea</taxon>
        <taxon>Timematidae</taxon>
        <taxon>Timema</taxon>
    </lineage>
</organism>
<sequence>MQEKFIEESETRVDVNQMAVFPGAVCGRCVKNDSRTPASCPHASPPGIPTWGIDGRESVLVTGRDRGIKQCLAWDRGTEQCLAWDRGTEQCLA</sequence>
<protein>
    <submittedName>
        <fullName evidence="1">Uncharacterized protein</fullName>
    </submittedName>
</protein>
<dbReference type="Proteomes" id="UP001153148">
    <property type="component" value="Unassembled WGS sequence"/>
</dbReference>
<proteinExistence type="predicted"/>
<accession>A0ABN7PSV7</accession>
<dbReference type="EMBL" id="CAJPIN010098322">
    <property type="protein sequence ID" value="CAG2068673.1"/>
    <property type="molecule type" value="Genomic_DNA"/>
</dbReference>
<reference evidence="1" key="1">
    <citation type="submission" date="2021-03" db="EMBL/GenBank/DDBJ databases">
        <authorList>
            <person name="Tran Van P."/>
        </authorList>
    </citation>
    <scope>NUCLEOTIDE SEQUENCE</scope>
</reference>
<evidence type="ECO:0000313" key="2">
    <source>
        <dbReference type="Proteomes" id="UP001153148"/>
    </source>
</evidence>
<comment type="caution">
    <text evidence="1">The sequence shown here is derived from an EMBL/GenBank/DDBJ whole genome shotgun (WGS) entry which is preliminary data.</text>
</comment>